<dbReference type="InterPro" id="IPR003439">
    <property type="entry name" value="ABC_transporter-like_ATP-bd"/>
</dbReference>
<dbReference type="EMBL" id="LM995447">
    <property type="protein sequence ID" value="CDZ24860.1"/>
    <property type="molecule type" value="Genomic_DNA"/>
</dbReference>
<name>A0A078KUP4_9FIRM</name>
<dbReference type="GO" id="GO:0008234">
    <property type="term" value="F:cysteine-type peptidase activity"/>
    <property type="evidence" value="ECO:0007669"/>
    <property type="project" value="UniProtKB-KW"/>
</dbReference>
<dbReference type="GO" id="GO:0006508">
    <property type="term" value="P:proteolysis"/>
    <property type="evidence" value="ECO:0007669"/>
    <property type="project" value="UniProtKB-KW"/>
</dbReference>
<proteinExistence type="predicted"/>
<evidence type="ECO:0000313" key="17">
    <source>
        <dbReference type="EMBL" id="CDZ24860.1"/>
    </source>
</evidence>
<evidence type="ECO:0000256" key="8">
    <source>
        <dbReference type="ARBA" id="ARBA00022807"/>
    </source>
</evidence>
<dbReference type="SUPFAM" id="SSF52540">
    <property type="entry name" value="P-loop containing nucleoside triphosphate hydrolases"/>
    <property type="match status" value="1"/>
</dbReference>
<feature type="transmembrane region" description="Helical" evidence="13">
    <location>
        <begin position="276"/>
        <end position="298"/>
    </location>
</feature>
<keyword evidence="8" id="KW-0788">Thiol protease</keyword>
<sequence length="754" mass="83803">MTNIEIQMCKTARRNGLRRSGSCHSLPNIWKDITITKLRDIAGTDIKGTTVKGLILAAEQLGFIAKAVRVDHDGFLSKYTLPAIAHIITKEGLTHFVVVYKVNKKRVIYADPAKGKVKQDINDFFELFDGVMILLAPTNEFKPEKKSNKSMASKFIKLLKPQKKLFASAIVASVILTILGIVSSFFNKVLVDEILTYNLKNQLAVFCIAFILIALVNVGISATRQQILLYLSQKINIPLLIGYFKHIFSLPVKFFATRKTGDILTRFSDAFTIANVFTGMTLSLAIDIVLALASAVMLFIMNSTLFTVVVVLTLISAALVFIFKHPYKKINLQQMEQQSRLNSQIIDSLRGIETVKAMANEKETLEKIEEKYIASLRIAFREGVLQNAQGSISNITSSVGNMVIMWLGASMVMNSKITLGTLMTFATLSGYFMEPIGRLINLQLSVQEASVAMRRLSEILEVEPEQPDGVMKHKPESLSGDIVVEDVVFRYGARSPVLNGVSLIIPKGKKVALVGESGSGKTTLSKLIMGLWKAENGKITINGYNIDELDLSTLRENIAYVPQNVELFSDTIANNIKYGNKTATYEQITSACRNAGCDSFIDRLPGRYDTFLQEAGADLSGGERQRLALARAFVKEPKILLLDEATSNLDFMSEAKIYDTLFRKMKNTTMLIVAHRLSTIRKCDIIYVMDKGKIVESGSHEELLKKHGAYYKLWASQVGIDEPANELIAASRVEKTDDATEDMSLDDDRDEITY</sequence>
<dbReference type="Pfam" id="PF00005">
    <property type="entry name" value="ABC_tran"/>
    <property type="match status" value="1"/>
</dbReference>
<dbReference type="InterPro" id="IPR027417">
    <property type="entry name" value="P-loop_NTPase"/>
</dbReference>
<dbReference type="GO" id="GO:0005886">
    <property type="term" value="C:plasma membrane"/>
    <property type="evidence" value="ECO:0007669"/>
    <property type="project" value="UniProtKB-SubCell"/>
</dbReference>
<evidence type="ECO:0000313" key="18">
    <source>
        <dbReference type="Proteomes" id="UP000032431"/>
    </source>
</evidence>
<dbReference type="Pfam" id="PF00664">
    <property type="entry name" value="ABC_membrane"/>
    <property type="match status" value="1"/>
</dbReference>
<keyword evidence="2" id="KW-0813">Transport</keyword>
<dbReference type="InterPro" id="IPR005897">
    <property type="entry name" value="Pept_C39_ABC_bacteriocin"/>
</dbReference>
<evidence type="ECO:0000256" key="3">
    <source>
        <dbReference type="ARBA" id="ARBA00022475"/>
    </source>
</evidence>
<dbReference type="AlphaFoldDB" id="A0A078KUP4"/>
<dbReference type="SMART" id="SM00382">
    <property type="entry name" value="AAA"/>
    <property type="match status" value="1"/>
</dbReference>
<evidence type="ECO:0000256" key="7">
    <source>
        <dbReference type="ARBA" id="ARBA00022801"/>
    </source>
</evidence>
<dbReference type="InterPro" id="IPR003593">
    <property type="entry name" value="AAA+_ATPase"/>
</dbReference>
<evidence type="ECO:0000256" key="9">
    <source>
        <dbReference type="ARBA" id="ARBA00022840"/>
    </source>
</evidence>
<feature type="transmembrane region" description="Helical" evidence="13">
    <location>
        <begin position="305"/>
        <end position="323"/>
    </location>
</feature>
<dbReference type="Gene3D" id="3.90.70.10">
    <property type="entry name" value="Cysteine proteinases"/>
    <property type="match status" value="1"/>
</dbReference>
<keyword evidence="3" id="KW-1003">Cell membrane</keyword>
<feature type="transmembrane region" description="Helical" evidence="13">
    <location>
        <begin position="235"/>
        <end position="256"/>
    </location>
</feature>
<dbReference type="GO" id="GO:0016887">
    <property type="term" value="F:ATP hydrolysis activity"/>
    <property type="evidence" value="ECO:0007669"/>
    <property type="project" value="InterPro"/>
</dbReference>
<feature type="domain" description="Peptidase C39" evidence="16">
    <location>
        <begin position="7"/>
        <end position="135"/>
    </location>
</feature>
<dbReference type="Gene3D" id="1.20.1560.10">
    <property type="entry name" value="ABC transporter type 1, transmembrane domain"/>
    <property type="match status" value="1"/>
</dbReference>
<keyword evidence="12 13" id="KW-0472">Membrane</keyword>
<organism evidence="17 18">
    <name type="scientific">[Clostridium] cellulosi</name>
    <dbReference type="NCBI Taxonomy" id="29343"/>
    <lineage>
        <taxon>Bacteria</taxon>
        <taxon>Bacillati</taxon>
        <taxon>Bacillota</taxon>
        <taxon>Clostridia</taxon>
        <taxon>Eubacteriales</taxon>
        <taxon>Oscillospiraceae</taxon>
        <taxon>Oscillospiraceae incertae sedis</taxon>
    </lineage>
</organism>
<keyword evidence="11 13" id="KW-1133">Transmembrane helix</keyword>
<comment type="subcellular location">
    <subcellularLocation>
        <location evidence="1">Cell membrane</location>
        <topology evidence="1">Multi-pass membrane protein</topology>
    </subcellularLocation>
</comment>
<feature type="domain" description="ABC transporter" evidence="14">
    <location>
        <begin position="482"/>
        <end position="716"/>
    </location>
</feature>
<keyword evidence="6" id="KW-0547">Nucleotide-binding</keyword>
<keyword evidence="4" id="KW-0645">Protease</keyword>
<evidence type="ECO:0000256" key="6">
    <source>
        <dbReference type="ARBA" id="ARBA00022741"/>
    </source>
</evidence>
<dbReference type="Proteomes" id="UP000032431">
    <property type="component" value="Chromosome I"/>
</dbReference>
<feature type="transmembrane region" description="Helical" evidence="13">
    <location>
        <begin position="203"/>
        <end position="223"/>
    </location>
</feature>
<dbReference type="InterPro" id="IPR011527">
    <property type="entry name" value="ABC1_TM_dom"/>
</dbReference>
<dbReference type="KEGG" id="ccel:CCDG5_1761"/>
<gene>
    <name evidence="17" type="ORF">CCDG5_1761</name>
</gene>
<feature type="domain" description="ABC transmembrane type-1" evidence="15">
    <location>
        <begin position="169"/>
        <end position="448"/>
    </location>
</feature>
<protein>
    <submittedName>
        <fullName evidence="17">Bacteriocin ABC transporter</fullName>
    </submittedName>
</protein>
<evidence type="ECO:0000256" key="11">
    <source>
        <dbReference type="ARBA" id="ARBA00022989"/>
    </source>
</evidence>
<evidence type="ECO:0000256" key="5">
    <source>
        <dbReference type="ARBA" id="ARBA00022692"/>
    </source>
</evidence>
<dbReference type="Gene3D" id="3.40.50.300">
    <property type="entry name" value="P-loop containing nucleotide triphosphate hydrolases"/>
    <property type="match status" value="1"/>
</dbReference>
<accession>A0A078KUP4</accession>
<evidence type="ECO:0000256" key="4">
    <source>
        <dbReference type="ARBA" id="ARBA00022670"/>
    </source>
</evidence>
<dbReference type="PROSITE" id="PS50893">
    <property type="entry name" value="ABC_TRANSPORTER_2"/>
    <property type="match status" value="1"/>
</dbReference>
<dbReference type="GO" id="GO:0015421">
    <property type="term" value="F:ABC-type oligopeptide transporter activity"/>
    <property type="evidence" value="ECO:0007669"/>
    <property type="project" value="TreeGrafter"/>
</dbReference>
<dbReference type="GO" id="GO:0005524">
    <property type="term" value="F:ATP binding"/>
    <property type="evidence" value="ECO:0007669"/>
    <property type="project" value="UniProtKB-KW"/>
</dbReference>
<keyword evidence="9" id="KW-0067">ATP-binding</keyword>
<dbReference type="InterPro" id="IPR017871">
    <property type="entry name" value="ABC_transporter-like_CS"/>
</dbReference>
<dbReference type="CDD" id="cd18570">
    <property type="entry name" value="ABC_6TM_PCAT1_LagD_like"/>
    <property type="match status" value="1"/>
</dbReference>
<dbReference type="PANTHER" id="PTHR43394">
    <property type="entry name" value="ATP-DEPENDENT PERMEASE MDL1, MITOCHONDRIAL"/>
    <property type="match status" value="1"/>
</dbReference>
<evidence type="ECO:0000256" key="13">
    <source>
        <dbReference type="SAM" id="Phobius"/>
    </source>
</evidence>
<evidence type="ECO:0000259" key="15">
    <source>
        <dbReference type="PROSITE" id="PS50929"/>
    </source>
</evidence>
<dbReference type="SUPFAM" id="SSF90123">
    <property type="entry name" value="ABC transporter transmembrane region"/>
    <property type="match status" value="1"/>
</dbReference>
<dbReference type="PROSITE" id="PS50990">
    <property type="entry name" value="PEPTIDASE_C39"/>
    <property type="match status" value="1"/>
</dbReference>
<dbReference type="InterPro" id="IPR039421">
    <property type="entry name" value="Type_1_exporter"/>
</dbReference>
<keyword evidence="10" id="KW-1278">Translocase</keyword>
<dbReference type="PROSITE" id="PS00211">
    <property type="entry name" value="ABC_TRANSPORTER_1"/>
    <property type="match status" value="1"/>
</dbReference>
<evidence type="ECO:0000256" key="1">
    <source>
        <dbReference type="ARBA" id="ARBA00004651"/>
    </source>
</evidence>
<dbReference type="PROSITE" id="PS50929">
    <property type="entry name" value="ABC_TM1F"/>
    <property type="match status" value="1"/>
</dbReference>
<dbReference type="NCBIfam" id="TIGR01193">
    <property type="entry name" value="bacteriocin_ABC"/>
    <property type="match status" value="1"/>
</dbReference>
<evidence type="ECO:0000256" key="10">
    <source>
        <dbReference type="ARBA" id="ARBA00022967"/>
    </source>
</evidence>
<dbReference type="Pfam" id="PF03412">
    <property type="entry name" value="Peptidase_C39"/>
    <property type="match status" value="1"/>
</dbReference>
<evidence type="ECO:0000259" key="14">
    <source>
        <dbReference type="PROSITE" id="PS50893"/>
    </source>
</evidence>
<keyword evidence="18" id="KW-1185">Reference proteome</keyword>
<dbReference type="InterPro" id="IPR005074">
    <property type="entry name" value="Peptidase_C39"/>
</dbReference>
<keyword evidence="5 13" id="KW-0812">Transmembrane</keyword>
<dbReference type="PATRIC" id="fig|29343.3.peg.1849"/>
<evidence type="ECO:0000259" key="16">
    <source>
        <dbReference type="PROSITE" id="PS50990"/>
    </source>
</evidence>
<evidence type="ECO:0000256" key="12">
    <source>
        <dbReference type="ARBA" id="ARBA00023136"/>
    </source>
</evidence>
<evidence type="ECO:0000256" key="2">
    <source>
        <dbReference type="ARBA" id="ARBA00022448"/>
    </source>
</evidence>
<keyword evidence="7" id="KW-0378">Hydrolase</keyword>
<dbReference type="FunFam" id="3.40.50.300:FF:000221">
    <property type="entry name" value="Multidrug ABC transporter ATP-binding protein"/>
    <property type="match status" value="1"/>
</dbReference>
<dbReference type="GO" id="GO:0043214">
    <property type="term" value="F:ABC-type bacteriocin transporter activity"/>
    <property type="evidence" value="ECO:0007669"/>
    <property type="project" value="InterPro"/>
</dbReference>
<dbReference type="HOGENOM" id="CLU_000604_84_3_9"/>
<feature type="transmembrane region" description="Helical" evidence="13">
    <location>
        <begin position="165"/>
        <end position="183"/>
    </location>
</feature>
<dbReference type="PANTHER" id="PTHR43394:SF1">
    <property type="entry name" value="ATP-BINDING CASSETTE SUB-FAMILY B MEMBER 10, MITOCHONDRIAL"/>
    <property type="match status" value="1"/>
</dbReference>
<dbReference type="STRING" id="29343.CCDG5_1761"/>
<dbReference type="InterPro" id="IPR036640">
    <property type="entry name" value="ABC1_TM_sf"/>
</dbReference>
<reference evidence="18" key="1">
    <citation type="submission" date="2014-07" db="EMBL/GenBank/DDBJ databases">
        <authorList>
            <person name="Wibberg D."/>
        </authorList>
    </citation>
    <scope>NUCLEOTIDE SEQUENCE [LARGE SCALE GENOMIC DNA]</scope>
    <source>
        <strain evidence="18">DG5</strain>
    </source>
</reference>